<keyword evidence="8" id="KW-1185">Reference proteome</keyword>
<comment type="caution">
    <text evidence="5">Lacks conserved residue(s) required for the propagation of feature annotation.</text>
</comment>
<evidence type="ECO:0000259" key="6">
    <source>
        <dbReference type="Pfam" id="PF00082"/>
    </source>
</evidence>
<evidence type="ECO:0000256" key="1">
    <source>
        <dbReference type="ARBA" id="ARBA00011073"/>
    </source>
</evidence>
<proteinExistence type="inferred from homology"/>
<evidence type="ECO:0000313" key="7">
    <source>
        <dbReference type="EMBL" id="NKE63316.1"/>
    </source>
</evidence>
<keyword evidence="4" id="KW-0720">Serine protease</keyword>
<evidence type="ECO:0000256" key="3">
    <source>
        <dbReference type="ARBA" id="ARBA00022801"/>
    </source>
</evidence>
<protein>
    <submittedName>
        <fullName evidence="7">S8 family serine peptidase</fullName>
    </submittedName>
</protein>
<dbReference type="PROSITE" id="PS00138">
    <property type="entry name" value="SUBTILASE_SER"/>
    <property type="match status" value="1"/>
</dbReference>
<dbReference type="EMBL" id="VSRL01000340">
    <property type="protein sequence ID" value="NKE63316.1"/>
    <property type="molecule type" value="Genomic_DNA"/>
</dbReference>
<evidence type="ECO:0000256" key="4">
    <source>
        <dbReference type="ARBA" id="ARBA00022825"/>
    </source>
</evidence>
<comment type="caution">
    <text evidence="7">The sequence shown here is derived from an EMBL/GenBank/DDBJ whole genome shotgun (WGS) entry which is preliminary data.</text>
</comment>
<dbReference type="InterPro" id="IPR015500">
    <property type="entry name" value="Peptidase_S8_subtilisin-rel"/>
</dbReference>
<dbReference type="Proteomes" id="UP001515943">
    <property type="component" value="Unassembled WGS sequence"/>
</dbReference>
<dbReference type="RefSeq" id="WP_167979906.1">
    <property type="nucleotide sequence ID" value="NZ_VSRL01000340.1"/>
</dbReference>
<evidence type="ECO:0000256" key="5">
    <source>
        <dbReference type="PROSITE-ProRule" id="PRU01240"/>
    </source>
</evidence>
<feature type="domain" description="Peptidase S8/S53" evidence="6">
    <location>
        <begin position="198"/>
        <end position="506"/>
    </location>
</feature>
<reference evidence="7 8" key="1">
    <citation type="submission" date="2019-08" db="EMBL/GenBank/DDBJ databases">
        <title>Lentzea from Indian Himalayas.</title>
        <authorList>
            <person name="Mandal S."/>
            <person name="Mallick Gupta A."/>
            <person name="Maiti P.K."/>
            <person name="Sarkar J."/>
            <person name="Mandal S."/>
        </authorList>
    </citation>
    <scope>NUCLEOTIDE SEQUENCE [LARGE SCALE GENOMIC DNA]</scope>
    <source>
        <strain evidence="7 8">PSKA42</strain>
    </source>
</reference>
<keyword evidence="3" id="KW-0378">Hydrolase</keyword>
<keyword evidence="2" id="KW-0645">Protease</keyword>
<sequence length="534" mass="56841">MTIYWPDSQLHAAAEVDDTGLALQVPEEVLQRHGARVLRPTDAVEGAAGPAVQPTAYVASVLLMPDELLDTRLTDLNGRLQQTRMVIDIERVARDPNLPVASVVLRASGPEPVAVDAWIALQAIRADESLGRDVSLEHLMFASGLPGDLGGVPGAIQGFAPPFGPAGPVPSGYLDGPVALEMQPICQKDPATLKLRRQPVVAVLDTGIGRNTWLDIKALDTTQTMSTWDTGYVQVDPKIQLLVEQAGVQLDKQGHRVEIIRHAKDEPLTRNPLIGTQDWCFGHGEFCAGIIQQIAPDATVLAIRVMGSDGIARESAVVAALKGLVDRVTDALTTGDMKKMVDVVSLSMGYPFERPQADEKTSPIAKQIDALRALGVLVVAAAGNSASTQRFFPACLSTHTNALHTPPVISVGALNPNGSKALFTNETPTCYATGVNVISTFPQDANASRQPLLQVPATNRAGLPQFRQSPDVDDHTLSPFAVWTGTSFAAPHIAGHLAKALQDMETHDVAVASHQDQAKTRAAEAVNVVKTNAK</sequence>
<dbReference type="InterPro" id="IPR023828">
    <property type="entry name" value="Peptidase_S8_Ser-AS"/>
</dbReference>
<dbReference type="PANTHER" id="PTHR43806:SF11">
    <property type="entry name" value="CEREVISIN-RELATED"/>
    <property type="match status" value="1"/>
</dbReference>
<dbReference type="PROSITE" id="PS51892">
    <property type="entry name" value="SUBTILASE"/>
    <property type="match status" value="1"/>
</dbReference>
<dbReference type="InterPro" id="IPR000209">
    <property type="entry name" value="Peptidase_S8/S53_dom"/>
</dbReference>
<dbReference type="PANTHER" id="PTHR43806">
    <property type="entry name" value="PEPTIDASE S8"/>
    <property type="match status" value="1"/>
</dbReference>
<organism evidence="7 8">
    <name type="scientific">Lentzea indica</name>
    <dbReference type="NCBI Taxonomy" id="2604800"/>
    <lineage>
        <taxon>Bacteria</taxon>
        <taxon>Bacillati</taxon>
        <taxon>Actinomycetota</taxon>
        <taxon>Actinomycetes</taxon>
        <taxon>Pseudonocardiales</taxon>
        <taxon>Pseudonocardiaceae</taxon>
        <taxon>Lentzea</taxon>
    </lineage>
</organism>
<dbReference type="PRINTS" id="PR00723">
    <property type="entry name" value="SUBTILISIN"/>
</dbReference>
<accession>A0ABX1FXY8</accession>
<dbReference type="Pfam" id="PF00082">
    <property type="entry name" value="Peptidase_S8"/>
    <property type="match status" value="1"/>
</dbReference>
<dbReference type="InterPro" id="IPR036852">
    <property type="entry name" value="Peptidase_S8/S53_dom_sf"/>
</dbReference>
<dbReference type="SUPFAM" id="SSF52743">
    <property type="entry name" value="Subtilisin-like"/>
    <property type="match status" value="1"/>
</dbReference>
<evidence type="ECO:0000313" key="8">
    <source>
        <dbReference type="Proteomes" id="UP001515943"/>
    </source>
</evidence>
<comment type="similarity">
    <text evidence="1 5">Belongs to the peptidase S8 family.</text>
</comment>
<name>A0ABX1FXY8_9PSEU</name>
<evidence type="ECO:0000256" key="2">
    <source>
        <dbReference type="ARBA" id="ARBA00022670"/>
    </source>
</evidence>
<gene>
    <name evidence="7" type="ORF">FXN61_43980</name>
</gene>
<dbReference type="Gene3D" id="3.40.50.200">
    <property type="entry name" value="Peptidase S8/S53 domain"/>
    <property type="match status" value="1"/>
</dbReference>
<dbReference type="InterPro" id="IPR050131">
    <property type="entry name" value="Peptidase_S8_subtilisin-like"/>
</dbReference>